<reference evidence="10 12" key="2">
    <citation type="submission" date="2013-03" db="EMBL/GenBank/DDBJ databases">
        <title>The Genome Sequence of Enterococcus gilvus ATCC BAA-350 (PacBio/Illumina hybrid assembly).</title>
        <authorList>
            <consortium name="The Broad Institute Genomics Platform"/>
            <consortium name="The Broad Institute Genome Sequencing Center for Infectious Disease"/>
            <person name="Earl A."/>
            <person name="Russ C."/>
            <person name="Gilmore M."/>
            <person name="Surin D."/>
            <person name="Walker B."/>
            <person name="Young S."/>
            <person name="Zeng Q."/>
            <person name="Gargeya S."/>
            <person name="Fitzgerald M."/>
            <person name="Haas B."/>
            <person name="Abouelleil A."/>
            <person name="Allen A.W."/>
            <person name="Alvarado L."/>
            <person name="Arachchi H.M."/>
            <person name="Berlin A.M."/>
            <person name="Chapman S.B."/>
            <person name="Gainer-Dewar J."/>
            <person name="Goldberg J."/>
            <person name="Griggs A."/>
            <person name="Gujja S."/>
            <person name="Hansen M."/>
            <person name="Howarth C."/>
            <person name="Imamovic A."/>
            <person name="Ireland A."/>
            <person name="Larimer J."/>
            <person name="McCowan C."/>
            <person name="Murphy C."/>
            <person name="Pearson M."/>
            <person name="Poon T.W."/>
            <person name="Priest M."/>
            <person name="Roberts A."/>
            <person name="Saif S."/>
            <person name="Shea T."/>
            <person name="Sisk P."/>
            <person name="Sykes S."/>
            <person name="Wortman J."/>
            <person name="Nusbaum C."/>
            <person name="Birren B."/>
        </authorList>
    </citation>
    <scope>NUCLEOTIDE SEQUENCE [LARGE SCALE GENOMIC DNA]</scope>
    <source>
        <strain evidence="10 12">ATCC BAA-350</strain>
    </source>
</reference>
<dbReference type="GO" id="GO:0005886">
    <property type="term" value="C:plasma membrane"/>
    <property type="evidence" value="ECO:0007669"/>
    <property type="project" value="UniProtKB-SubCell"/>
</dbReference>
<evidence type="ECO:0000256" key="2">
    <source>
        <dbReference type="ARBA" id="ARBA00022448"/>
    </source>
</evidence>
<dbReference type="PIRSF" id="PIRSF006060">
    <property type="entry name" value="AA_transporter"/>
    <property type="match status" value="1"/>
</dbReference>
<keyword evidence="5 8" id="KW-1133">Transmembrane helix</keyword>
<feature type="transmembrane region" description="Helical" evidence="8">
    <location>
        <begin position="104"/>
        <end position="125"/>
    </location>
</feature>
<keyword evidence="2" id="KW-0813">Transport</keyword>
<dbReference type="HOGENOM" id="CLU_020854_4_2_9"/>
<evidence type="ECO:0000256" key="8">
    <source>
        <dbReference type="SAM" id="Phobius"/>
    </source>
</evidence>
<dbReference type="EMBL" id="AJDQ01000010">
    <property type="protein sequence ID" value="EOI54456.1"/>
    <property type="molecule type" value="Genomic_DNA"/>
</dbReference>
<feature type="transmembrane region" description="Helical" evidence="8">
    <location>
        <begin position="257"/>
        <end position="281"/>
    </location>
</feature>
<dbReference type="EMBL" id="ASWH01000001">
    <property type="protein sequence ID" value="EOW81384.1"/>
    <property type="molecule type" value="Genomic_DNA"/>
</dbReference>
<accession>R2V9Z7</accession>
<evidence type="ECO:0000256" key="6">
    <source>
        <dbReference type="ARBA" id="ARBA00023136"/>
    </source>
</evidence>
<dbReference type="Proteomes" id="UP000013750">
    <property type="component" value="Unassembled WGS sequence"/>
</dbReference>
<dbReference type="RefSeq" id="WP_010781639.1">
    <property type="nucleotide sequence ID" value="NZ_ASWH01000001.1"/>
</dbReference>
<evidence type="ECO:0000256" key="1">
    <source>
        <dbReference type="ARBA" id="ARBA00004651"/>
    </source>
</evidence>
<evidence type="ECO:0000313" key="12">
    <source>
        <dbReference type="Proteomes" id="UP000014160"/>
    </source>
</evidence>
<evidence type="ECO:0000256" key="7">
    <source>
        <dbReference type="SAM" id="MobiDB-lite"/>
    </source>
</evidence>
<evidence type="ECO:0000313" key="10">
    <source>
        <dbReference type="EMBL" id="EOW81384.1"/>
    </source>
</evidence>
<evidence type="ECO:0008006" key="13">
    <source>
        <dbReference type="Google" id="ProtNLM"/>
    </source>
</evidence>
<feature type="transmembrane region" description="Helical" evidence="8">
    <location>
        <begin position="175"/>
        <end position="196"/>
    </location>
</feature>
<dbReference type="Proteomes" id="UP000014160">
    <property type="component" value="Unassembled WGS sequence"/>
</dbReference>
<dbReference type="Gene3D" id="1.20.1740.10">
    <property type="entry name" value="Amino acid/polyamine transporter I"/>
    <property type="match status" value="1"/>
</dbReference>
<dbReference type="InterPro" id="IPR002293">
    <property type="entry name" value="AA/rel_permease1"/>
</dbReference>
<comment type="subcellular location">
    <subcellularLocation>
        <location evidence="1">Cell membrane</location>
        <topology evidence="1">Multi-pass membrane protein</topology>
    </subcellularLocation>
</comment>
<evidence type="ECO:0000256" key="3">
    <source>
        <dbReference type="ARBA" id="ARBA00022475"/>
    </source>
</evidence>
<proteinExistence type="predicted"/>
<dbReference type="AlphaFoldDB" id="R2V9Z7"/>
<dbReference type="OrthoDB" id="9791588at2"/>
<reference evidence="9 11" key="1">
    <citation type="submission" date="2013-02" db="EMBL/GenBank/DDBJ databases">
        <title>The Genome Sequence of Enterococcus gilvus ATCC BAA-350.</title>
        <authorList>
            <consortium name="The Broad Institute Genome Sequencing Platform"/>
            <consortium name="The Broad Institute Genome Sequencing Center for Infectious Disease"/>
            <person name="Earl A.M."/>
            <person name="Gilmore M.S."/>
            <person name="Lebreton F."/>
            <person name="Walker B."/>
            <person name="Young S.K."/>
            <person name="Zeng Q."/>
            <person name="Gargeya S."/>
            <person name="Fitzgerald M."/>
            <person name="Haas B."/>
            <person name="Abouelleil A."/>
            <person name="Alvarado L."/>
            <person name="Arachchi H.M."/>
            <person name="Berlin A.M."/>
            <person name="Chapman S.B."/>
            <person name="Dewar J."/>
            <person name="Goldberg J."/>
            <person name="Griggs A."/>
            <person name="Gujja S."/>
            <person name="Hansen M."/>
            <person name="Howarth C."/>
            <person name="Imamovic A."/>
            <person name="Larimer J."/>
            <person name="McCowan C."/>
            <person name="Murphy C."/>
            <person name="Neiman D."/>
            <person name="Pearson M."/>
            <person name="Priest M."/>
            <person name="Roberts A."/>
            <person name="Saif S."/>
            <person name="Shea T."/>
            <person name="Sisk P."/>
            <person name="Sykes S."/>
            <person name="Wortman J."/>
            <person name="Nusbaum C."/>
            <person name="Birren B."/>
        </authorList>
    </citation>
    <scope>NUCLEOTIDE SEQUENCE [LARGE SCALE GENOMIC DNA]</scope>
    <source>
        <strain evidence="9 11">ATCC BAA-350</strain>
    </source>
</reference>
<feature type="transmembrane region" description="Helical" evidence="8">
    <location>
        <begin position="225"/>
        <end position="245"/>
    </location>
</feature>
<feature type="region of interest" description="Disordered" evidence="7">
    <location>
        <begin position="1"/>
        <end position="23"/>
    </location>
</feature>
<evidence type="ECO:0000256" key="4">
    <source>
        <dbReference type="ARBA" id="ARBA00022692"/>
    </source>
</evidence>
<comment type="caution">
    <text evidence="9">The sequence shown here is derived from an EMBL/GenBank/DDBJ whole genome shotgun (WGS) entry which is preliminary data.</text>
</comment>
<keyword evidence="6 8" id="KW-0472">Membrane</keyword>
<dbReference type="PANTHER" id="PTHR42770">
    <property type="entry name" value="AMINO ACID TRANSPORTER-RELATED"/>
    <property type="match status" value="1"/>
</dbReference>
<dbReference type="PANTHER" id="PTHR42770:SF15">
    <property type="entry name" value="GLUTAMATE_GAMMA-AMINOBUTYRATE ANTIPORTER-RELATED"/>
    <property type="match status" value="1"/>
</dbReference>
<feature type="transmembrane region" description="Helical" evidence="8">
    <location>
        <begin position="385"/>
        <end position="410"/>
    </location>
</feature>
<feature type="transmembrane region" description="Helical" evidence="8">
    <location>
        <begin position="301"/>
        <end position="328"/>
    </location>
</feature>
<protein>
    <recommendedName>
        <fullName evidence="13">Amino acid permease</fullName>
    </recommendedName>
</protein>
<sequence length="495" mass="54433">MEHNHGAIQKGTTAPNATVSDGTTGKKTLSKITLTTFIGLTFALVAGPYYSTLTATGWNMFLYMAIATIGFALPIALISGEFGTTFPGRGGPELWVKNTLGPKWGFVTSWLIWMSMIPAMLVVGTGFAPTVALLIGKKELVENPIYTLGVILVLVWTMTLLNLKFDMAKINGKFGIWLGFYIPVVMLFGLGLYTFIKFGFNADSILGSFEPSKLVPKSLTSGSGMYFSGVIFIFLGIEMSSVFITRLRKPSGQYAKGVIIALVLLAILSLCNAFFVANVIPKGDIQLNNTVQPLQIFAERLGLPYILVQLFCLMSIISVLTNMSTWFVSASKTMTQSALNGDFPPKLKFWKTNKFNACPSLLIVQAAAISLLSVAYAVIPGINTVFIIITNSGTVLYCLAYSLMTIGYISMRRQDKNQDHPFRVGKKGNHLAYMVSFLLLATIVFALVITFMNNSLLNLVFVVIFTGIFFMVPLFIYRNRKESWKMPSSQKETKS</sequence>
<dbReference type="eggNOG" id="COG0531">
    <property type="taxonomic scope" value="Bacteria"/>
</dbReference>
<evidence type="ECO:0000313" key="9">
    <source>
        <dbReference type="EMBL" id="EOI54456.1"/>
    </source>
</evidence>
<dbReference type="GO" id="GO:0022857">
    <property type="term" value="F:transmembrane transporter activity"/>
    <property type="evidence" value="ECO:0007669"/>
    <property type="project" value="InterPro"/>
</dbReference>
<organism evidence="9 11">
    <name type="scientific">Enterococcus gilvus ATCC BAA-350</name>
    <dbReference type="NCBI Taxonomy" id="1158614"/>
    <lineage>
        <taxon>Bacteria</taxon>
        <taxon>Bacillati</taxon>
        <taxon>Bacillota</taxon>
        <taxon>Bacilli</taxon>
        <taxon>Lactobacillales</taxon>
        <taxon>Enterococcaceae</taxon>
        <taxon>Enterococcus</taxon>
    </lineage>
</organism>
<feature type="transmembrane region" description="Helical" evidence="8">
    <location>
        <begin position="355"/>
        <end position="379"/>
    </location>
</feature>
<dbReference type="PATRIC" id="fig|1158614.3.peg.3273"/>
<feature type="transmembrane region" description="Helical" evidence="8">
    <location>
        <begin position="457"/>
        <end position="477"/>
    </location>
</feature>
<keyword evidence="12" id="KW-1185">Reference proteome</keyword>
<feature type="transmembrane region" description="Helical" evidence="8">
    <location>
        <begin position="32"/>
        <end position="50"/>
    </location>
</feature>
<feature type="transmembrane region" description="Helical" evidence="8">
    <location>
        <begin position="62"/>
        <end position="83"/>
    </location>
</feature>
<name>R2V9Z7_9ENTE</name>
<dbReference type="Pfam" id="PF13520">
    <property type="entry name" value="AA_permease_2"/>
    <property type="match status" value="1"/>
</dbReference>
<feature type="compositionally biased region" description="Polar residues" evidence="7">
    <location>
        <begin position="10"/>
        <end position="23"/>
    </location>
</feature>
<gene>
    <name evidence="10" type="ORF">I592_00675</name>
    <name evidence="9" type="ORF">UKC_03286</name>
</gene>
<evidence type="ECO:0000313" key="11">
    <source>
        <dbReference type="Proteomes" id="UP000013750"/>
    </source>
</evidence>
<keyword evidence="4 8" id="KW-0812">Transmembrane</keyword>
<evidence type="ECO:0000256" key="5">
    <source>
        <dbReference type="ARBA" id="ARBA00022989"/>
    </source>
</evidence>
<feature type="transmembrane region" description="Helical" evidence="8">
    <location>
        <begin position="145"/>
        <end position="163"/>
    </location>
</feature>
<keyword evidence="3" id="KW-1003">Cell membrane</keyword>
<feature type="transmembrane region" description="Helical" evidence="8">
    <location>
        <begin position="431"/>
        <end position="451"/>
    </location>
</feature>
<dbReference type="InterPro" id="IPR050367">
    <property type="entry name" value="APC_superfamily"/>
</dbReference>